<dbReference type="EMBL" id="ATIB01000071">
    <property type="protein sequence ID" value="EQB00097.1"/>
    <property type="molecule type" value="Genomic_DNA"/>
</dbReference>
<evidence type="ECO:0000313" key="2">
    <source>
        <dbReference type="Proteomes" id="UP000015524"/>
    </source>
</evidence>
<reference evidence="1 2" key="1">
    <citation type="journal article" date="2013" name="Genome Announc.">
        <title>Draft Genome Sequence of a Hexachlorocyclohexane-Degrading Bacterium, Sphingobium baderi Strain LL03T.</title>
        <authorList>
            <person name="Kaur J."/>
            <person name="Verma H."/>
            <person name="Tripathi C."/>
            <person name="Khurana J.P."/>
            <person name="Lal R."/>
        </authorList>
    </citation>
    <scope>NUCLEOTIDE SEQUENCE [LARGE SCALE GENOMIC DNA]</scope>
    <source>
        <strain evidence="1 2">LL03</strain>
    </source>
</reference>
<organism evidence="1 2">
    <name type="scientific">Sphingobium baderi LL03</name>
    <dbReference type="NCBI Taxonomy" id="1114964"/>
    <lineage>
        <taxon>Bacteria</taxon>
        <taxon>Pseudomonadati</taxon>
        <taxon>Pseudomonadota</taxon>
        <taxon>Alphaproteobacteria</taxon>
        <taxon>Sphingomonadales</taxon>
        <taxon>Sphingomonadaceae</taxon>
        <taxon>Sphingobium</taxon>
    </lineage>
</organism>
<dbReference type="AlphaFoldDB" id="T0GHD6"/>
<sequence length="49" mass="5665">MEIDGRLAAGFMRYARICQQLDSMGTCIPIRVSDLIPAIHRLWMKNRIC</sequence>
<keyword evidence="2" id="KW-1185">Reference proteome</keyword>
<proteinExistence type="predicted"/>
<dbReference type="Proteomes" id="UP000015524">
    <property type="component" value="Unassembled WGS sequence"/>
</dbReference>
<evidence type="ECO:0000313" key="1">
    <source>
        <dbReference type="EMBL" id="EQB00097.1"/>
    </source>
</evidence>
<protein>
    <submittedName>
        <fullName evidence="1">Uncharacterized protein</fullName>
    </submittedName>
</protein>
<accession>T0GHD6</accession>
<comment type="caution">
    <text evidence="1">The sequence shown here is derived from an EMBL/GenBank/DDBJ whole genome shotgun (WGS) entry which is preliminary data.</text>
</comment>
<gene>
    <name evidence="1" type="ORF">L485_14330</name>
</gene>
<name>T0GHD6_9SPHN</name>